<name>A0A2Y9TXM9_9GAMM</name>
<evidence type="ECO:0000313" key="2">
    <source>
        <dbReference type="Proteomes" id="UP000244908"/>
    </source>
</evidence>
<reference evidence="1 2" key="1">
    <citation type="journal article" date="2019" name="Int. J. Syst. Evol. Microbiol.">
        <title>Limnobaculum parvum gen. nov., sp. nov., isolated from a freshwater lake.</title>
        <authorList>
            <person name="Baek C."/>
            <person name="Shin S.K."/>
            <person name="Yi H."/>
        </authorList>
    </citation>
    <scope>NUCLEOTIDE SEQUENCE [LARGE SCALE GENOMIC DNA]</scope>
    <source>
        <strain evidence="1 2">HYN0051</strain>
    </source>
</reference>
<proteinExistence type="predicted"/>
<organism evidence="1 2">
    <name type="scientific">Limnobaculum parvum</name>
    <dbReference type="NCBI Taxonomy" id="2172103"/>
    <lineage>
        <taxon>Bacteria</taxon>
        <taxon>Pseudomonadati</taxon>
        <taxon>Pseudomonadota</taxon>
        <taxon>Gammaproteobacteria</taxon>
        <taxon>Enterobacterales</taxon>
        <taxon>Budviciaceae</taxon>
        <taxon>Limnobaculum</taxon>
    </lineage>
</organism>
<sequence>MRMIIISDDSKPDGNIEYTIAIYLIGRINWWLFNFFDGICQAYPLLNNRIKLKISPIVTTQIHHNEQLILIPN</sequence>
<gene>
    <name evidence="1" type="ORF">HYN51_06845</name>
</gene>
<protein>
    <submittedName>
        <fullName evidence="1">Uncharacterized protein</fullName>
    </submittedName>
</protein>
<dbReference type="Proteomes" id="UP000244908">
    <property type="component" value="Chromosome"/>
</dbReference>
<dbReference type="AlphaFoldDB" id="A0A2Y9TXM9"/>
<dbReference type="EMBL" id="CP029185">
    <property type="protein sequence ID" value="AWH88301.1"/>
    <property type="molecule type" value="Genomic_DNA"/>
</dbReference>
<keyword evidence="2" id="KW-1185">Reference proteome</keyword>
<dbReference type="KEGG" id="lpv:HYN51_06845"/>
<evidence type="ECO:0000313" key="1">
    <source>
        <dbReference type="EMBL" id="AWH88301.1"/>
    </source>
</evidence>
<accession>A0A2Y9TXM9</accession>